<reference evidence="17" key="1">
    <citation type="submission" date="2021-02" db="EMBL/GenBank/DDBJ databases">
        <authorList>
            <person name="Dougan E. K."/>
            <person name="Rhodes N."/>
            <person name="Thang M."/>
            <person name="Chan C."/>
        </authorList>
    </citation>
    <scope>NUCLEOTIDE SEQUENCE</scope>
</reference>
<protein>
    <recommendedName>
        <fullName evidence="5">aspartate-semialdehyde dehydrogenase</fullName>
        <ecNumber evidence="5">1.2.1.11</ecNumber>
    </recommendedName>
</protein>
<feature type="active site" description="Proton acceptor" evidence="14">
    <location>
        <position position="241"/>
    </location>
</feature>
<keyword evidence="12" id="KW-0486">Methionine biosynthesis</keyword>
<name>A0A813HI78_POLGL</name>
<evidence type="ECO:0000313" key="17">
    <source>
        <dbReference type="EMBL" id="CAE8638161.1"/>
    </source>
</evidence>
<evidence type="ECO:0000259" key="15">
    <source>
        <dbReference type="SMART" id="SM00859"/>
    </source>
</evidence>
<dbReference type="GO" id="GO:0009088">
    <property type="term" value="P:threonine biosynthetic process"/>
    <property type="evidence" value="ECO:0007669"/>
    <property type="project" value="UniProtKB-UniPathway"/>
</dbReference>
<feature type="active site" description="Acyl-thioester intermediate" evidence="14">
    <location>
        <position position="128"/>
    </location>
</feature>
<evidence type="ECO:0000256" key="13">
    <source>
        <dbReference type="ARBA" id="ARBA00047891"/>
    </source>
</evidence>
<evidence type="ECO:0000256" key="6">
    <source>
        <dbReference type="ARBA" id="ARBA00022605"/>
    </source>
</evidence>
<dbReference type="GO" id="GO:0009086">
    <property type="term" value="P:methionine biosynthetic process"/>
    <property type="evidence" value="ECO:0007669"/>
    <property type="project" value="UniProtKB-KW"/>
</dbReference>
<keyword evidence="8" id="KW-0521">NADP</keyword>
<gene>
    <name evidence="16" type="ORF">PGLA1383_LOCUS49558</name>
    <name evidence="17" type="ORF">PGLA2088_LOCUS1781</name>
</gene>
<evidence type="ECO:0000313" key="18">
    <source>
        <dbReference type="Proteomes" id="UP000626109"/>
    </source>
</evidence>
<dbReference type="InterPro" id="IPR012080">
    <property type="entry name" value="Asp_semialdehyde_DH"/>
</dbReference>
<dbReference type="UniPathway" id="UPA00051">
    <property type="reaction ID" value="UER00464"/>
</dbReference>
<dbReference type="GO" id="GO:0009097">
    <property type="term" value="P:isoleucine biosynthetic process"/>
    <property type="evidence" value="ECO:0007669"/>
    <property type="project" value="InterPro"/>
</dbReference>
<comment type="similarity">
    <text evidence="3">Belongs to the aspartate-semialdehyde dehydrogenase family.</text>
</comment>
<evidence type="ECO:0000256" key="3">
    <source>
        <dbReference type="ARBA" id="ARBA00010584"/>
    </source>
</evidence>
<dbReference type="Gene3D" id="3.40.50.720">
    <property type="entry name" value="NAD(P)-binding Rossmann-like Domain"/>
    <property type="match status" value="1"/>
</dbReference>
<comment type="caution">
    <text evidence="17">The sequence shown here is derived from an EMBL/GenBank/DDBJ whole genome shotgun (WGS) entry which is preliminary data.</text>
</comment>
<dbReference type="Pfam" id="PF01118">
    <property type="entry name" value="Semialdhyde_dh"/>
    <property type="match status" value="1"/>
</dbReference>
<dbReference type="GO" id="GO:0051287">
    <property type="term" value="F:NAD binding"/>
    <property type="evidence" value="ECO:0007669"/>
    <property type="project" value="InterPro"/>
</dbReference>
<keyword evidence="6" id="KW-0028">Amino-acid biosynthesis</keyword>
<feature type="domain" description="Semialdehyde dehydrogenase NAD-binding" evidence="15">
    <location>
        <begin position="4"/>
        <end position="120"/>
    </location>
</feature>
<dbReference type="SUPFAM" id="SSF55347">
    <property type="entry name" value="Glyceraldehyde-3-phosphate dehydrogenase-like, C-terminal domain"/>
    <property type="match status" value="1"/>
</dbReference>
<dbReference type="UniPathway" id="UPA00050">
    <property type="reaction ID" value="UER00463"/>
</dbReference>
<comment type="subunit">
    <text evidence="4">Homodimer.</text>
</comment>
<comment type="catalytic activity">
    <reaction evidence="13">
        <text>L-aspartate 4-semialdehyde + phosphate + NADP(+) = 4-phospho-L-aspartate + NADPH + H(+)</text>
        <dbReference type="Rhea" id="RHEA:24284"/>
        <dbReference type="ChEBI" id="CHEBI:15378"/>
        <dbReference type="ChEBI" id="CHEBI:43474"/>
        <dbReference type="ChEBI" id="CHEBI:57535"/>
        <dbReference type="ChEBI" id="CHEBI:57783"/>
        <dbReference type="ChEBI" id="CHEBI:58349"/>
        <dbReference type="ChEBI" id="CHEBI:537519"/>
        <dbReference type="EC" id="1.2.1.11"/>
    </reaction>
</comment>
<dbReference type="GO" id="GO:0050661">
    <property type="term" value="F:NADP binding"/>
    <property type="evidence" value="ECO:0007669"/>
    <property type="project" value="InterPro"/>
</dbReference>
<evidence type="ECO:0000256" key="14">
    <source>
        <dbReference type="PIRSR" id="PIRSR000148-1"/>
    </source>
</evidence>
<keyword evidence="10" id="KW-0560">Oxidoreductase</keyword>
<evidence type="ECO:0000256" key="10">
    <source>
        <dbReference type="ARBA" id="ARBA00023002"/>
    </source>
</evidence>
<evidence type="ECO:0000256" key="5">
    <source>
        <dbReference type="ARBA" id="ARBA00013120"/>
    </source>
</evidence>
<organism evidence="17 18">
    <name type="scientific">Polarella glacialis</name>
    <name type="common">Dinoflagellate</name>
    <dbReference type="NCBI Taxonomy" id="89957"/>
    <lineage>
        <taxon>Eukaryota</taxon>
        <taxon>Sar</taxon>
        <taxon>Alveolata</taxon>
        <taxon>Dinophyceae</taxon>
        <taxon>Suessiales</taxon>
        <taxon>Suessiaceae</taxon>
        <taxon>Polarella</taxon>
    </lineage>
</organism>
<dbReference type="NCBIfam" id="TIGR01296">
    <property type="entry name" value="asd_B"/>
    <property type="match status" value="1"/>
</dbReference>
<dbReference type="Proteomes" id="UP000626109">
    <property type="component" value="Unassembled WGS sequence"/>
</dbReference>
<dbReference type="GO" id="GO:0009089">
    <property type="term" value="P:lysine biosynthetic process via diaminopimelate"/>
    <property type="evidence" value="ECO:0007669"/>
    <property type="project" value="UniProtKB-UniPathway"/>
</dbReference>
<dbReference type="OMA" id="CEEEMKM"/>
<dbReference type="SMART" id="SM00859">
    <property type="entry name" value="Semialdhyde_dh"/>
    <property type="match status" value="1"/>
</dbReference>
<dbReference type="CDD" id="cd18131">
    <property type="entry name" value="ASADH_C_bac_euk_like"/>
    <property type="match status" value="1"/>
</dbReference>
<keyword evidence="19" id="KW-1185">Reference proteome</keyword>
<evidence type="ECO:0000256" key="1">
    <source>
        <dbReference type="ARBA" id="ARBA00005021"/>
    </source>
</evidence>
<keyword evidence="11" id="KW-0457">Lysine biosynthesis</keyword>
<keyword evidence="9" id="KW-0220">Diaminopimelate biosynthesis</keyword>
<dbReference type="AlphaFoldDB" id="A0A813HI78"/>
<dbReference type="GO" id="GO:0019877">
    <property type="term" value="P:diaminopimelate biosynthetic process"/>
    <property type="evidence" value="ECO:0007669"/>
    <property type="project" value="UniProtKB-KW"/>
</dbReference>
<dbReference type="InterPro" id="IPR036291">
    <property type="entry name" value="NAD(P)-bd_dom_sf"/>
</dbReference>
<dbReference type="PIRSF" id="PIRSF000148">
    <property type="entry name" value="ASA_dh"/>
    <property type="match status" value="1"/>
</dbReference>
<dbReference type="InterPro" id="IPR005986">
    <property type="entry name" value="Asp_semialdehyde_DH_beta"/>
</dbReference>
<dbReference type="NCBIfam" id="NF011456">
    <property type="entry name" value="PRK14874.1"/>
    <property type="match status" value="1"/>
</dbReference>
<evidence type="ECO:0000256" key="4">
    <source>
        <dbReference type="ARBA" id="ARBA00011738"/>
    </source>
</evidence>
<evidence type="ECO:0000313" key="16">
    <source>
        <dbReference type="EMBL" id="CAE8633801.1"/>
    </source>
</evidence>
<dbReference type="InterPro" id="IPR000534">
    <property type="entry name" value="Semialdehyde_DH_NAD-bd"/>
</dbReference>
<dbReference type="EMBL" id="CAJNNW010001401">
    <property type="protein sequence ID" value="CAE8638161.1"/>
    <property type="molecule type" value="Genomic_DNA"/>
</dbReference>
<dbReference type="PANTHER" id="PTHR46278:SF2">
    <property type="entry name" value="ASPARTATE-SEMIALDEHYDE DEHYDROGENASE"/>
    <property type="match status" value="1"/>
</dbReference>
<accession>A0A813HI78</accession>
<evidence type="ECO:0000256" key="8">
    <source>
        <dbReference type="ARBA" id="ARBA00022857"/>
    </source>
</evidence>
<dbReference type="EMBL" id="CAJNNV010030840">
    <property type="protein sequence ID" value="CAE8633801.1"/>
    <property type="molecule type" value="Genomic_DNA"/>
</dbReference>
<dbReference type="Pfam" id="PF02774">
    <property type="entry name" value="Semialdhyde_dhC"/>
    <property type="match status" value="1"/>
</dbReference>
<dbReference type="SUPFAM" id="SSF51735">
    <property type="entry name" value="NAD(P)-binding Rossmann-fold domains"/>
    <property type="match status" value="1"/>
</dbReference>
<evidence type="ECO:0000256" key="7">
    <source>
        <dbReference type="ARBA" id="ARBA00022697"/>
    </source>
</evidence>
<evidence type="ECO:0000256" key="9">
    <source>
        <dbReference type="ARBA" id="ARBA00022915"/>
    </source>
</evidence>
<dbReference type="PANTHER" id="PTHR46278">
    <property type="entry name" value="DEHYDROGENASE, PUTATIVE-RELATED"/>
    <property type="match status" value="1"/>
</dbReference>
<evidence type="ECO:0000256" key="12">
    <source>
        <dbReference type="ARBA" id="ARBA00023167"/>
    </source>
</evidence>
<sequence>MASIVAVVGATGAVGEEMVQVLHDRKFPLSKLVLLASERSAGKKIQTAFGEMEVELFSVEAAQACDFVLMAVSGDFSKEFSPQIIANGKTVVIDNSSAFRYDEDIPLVVPEVNPAAMRGKLLIANPNCTTAIAAMALWPLHQKFTLRKVIMSTYQAASGAGAAGMIELEAGTRKGLNNEPVVNEVFAHPLPFNVIPHIDAFQSNGYTKEEMKVVWETQKIFGSKDIACSCTCVRIPTKRAHSEAITIETVEDITAEQAMEVLRNAPGVEVVDNPAEKLYPMPMTATRKYDVEVGRIRPSLVFQPKGLDLFVCGDQLLRGAALNAVLIAEAKLAEA</sequence>
<dbReference type="EC" id="1.2.1.11" evidence="5"/>
<evidence type="ECO:0000256" key="2">
    <source>
        <dbReference type="ARBA" id="ARBA00005097"/>
    </source>
</evidence>
<dbReference type="UniPathway" id="UPA00034">
    <property type="reaction ID" value="UER00016"/>
</dbReference>
<dbReference type="Proteomes" id="UP000654075">
    <property type="component" value="Unassembled WGS sequence"/>
</dbReference>
<proteinExistence type="inferred from homology"/>
<evidence type="ECO:0000313" key="19">
    <source>
        <dbReference type="Proteomes" id="UP000654075"/>
    </source>
</evidence>
<comment type="pathway">
    <text evidence="1">Amino-acid biosynthesis; L-methionine biosynthesis via de novo pathway; L-homoserine from L-aspartate: step 2/3.</text>
</comment>
<keyword evidence="7" id="KW-0791">Threonine biosynthesis</keyword>
<dbReference type="HAMAP" id="MF_02121">
    <property type="entry name" value="ASADH"/>
    <property type="match status" value="1"/>
</dbReference>
<dbReference type="OrthoDB" id="1894490at2759"/>
<dbReference type="InterPro" id="IPR012280">
    <property type="entry name" value="Semialdhyde_DH_dimer_dom"/>
</dbReference>
<dbReference type="Gene3D" id="3.30.360.10">
    <property type="entry name" value="Dihydrodipicolinate Reductase, domain 2"/>
    <property type="match status" value="1"/>
</dbReference>
<evidence type="ECO:0000256" key="11">
    <source>
        <dbReference type="ARBA" id="ARBA00023154"/>
    </source>
</evidence>
<dbReference type="GO" id="GO:0004073">
    <property type="term" value="F:aspartate-semialdehyde dehydrogenase activity"/>
    <property type="evidence" value="ECO:0007669"/>
    <property type="project" value="UniProtKB-EC"/>
</dbReference>
<comment type="pathway">
    <text evidence="2">Amino-acid biosynthesis; L-threonine biosynthesis; L-threonine from L-aspartate: step 2/5.</text>
</comment>
<dbReference type="GO" id="GO:0046983">
    <property type="term" value="F:protein dimerization activity"/>
    <property type="evidence" value="ECO:0007669"/>
    <property type="project" value="InterPro"/>
</dbReference>
<dbReference type="CDD" id="cd02316">
    <property type="entry name" value="VcASADH2_like_N"/>
    <property type="match status" value="1"/>
</dbReference>